<dbReference type="Proteomes" id="UP001358586">
    <property type="component" value="Chromosome 3"/>
</dbReference>
<dbReference type="EMBL" id="JARKNE010000003">
    <property type="protein sequence ID" value="KAK5838520.1"/>
    <property type="molecule type" value="Genomic_DNA"/>
</dbReference>
<dbReference type="InterPro" id="IPR051837">
    <property type="entry name" value="SortingNexin/PXDomain-PKLike"/>
</dbReference>
<evidence type="ECO:0000259" key="4">
    <source>
        <dbReference type="Pfam" id="PF08628"/>
    </source>
</evidence>
<sequence length="191" mass="21860">MLTYEVVLLILLTIYEEFFEFKFDEKAKNGEGTKMKTWQEDLAVPRKIQSEDYGENLHKILWPGVTFFTKAGNIHGKFENTQPNQTPSQNFSQFGGGNINKPGSFEEQLEAARRASNIKKMLFDGAPTALVSLIGKKQYRRCARDIYFFTQSTICMKQLAYAILELVIISVFPELQDLMVDLHGKKHIKVA</sequence>
<keyword evidence="3" id="KW-0732">Signal</keyword>
<evidence type="ECO:0000256" key="1">
    <source>
        <dbReference type="ARBA" id="ARBA00004496"/>
    </source>
</evidence>
<feature type="domain" description="Sorting nexin C-terminal" evidence="4">
    <location>
        <begin position="59"/>
        <end position="152"/>
    </location>
</feature>
<keyword evidence="2" id="KW-0963">Cytoplasm</keyword>
<dbReference type="PANTHER" id="PTHR22999">
    <property type="entry name" value="PX SERINE/THREONINE KINASE PXK"/>
    <property type="match status" value="1"/>
</dbReference>
<proteinExistence type="predicted"/>
<dbReference type="PANTHER" id="PTHR22999:SF23">
    <property type="entry name" value="SORTING NEXIN-16"/>
    <property type="match status" value="1"/>
</dbReference>
<keyword evidence="6" id="KW-1185">Reference proteome</keyword>
<evidence type="ECO:0000256" key="3">
    <source>
        <dbReference type="SAM" id="SignalP"/>
    </source>
</evidence>
<dbReference type="InterPro" id="IPR013937">
    <property type="entry name" value="Sorting_nexin_C"/>
</dbReference>
<accession>A0ABR0QH42</accession>
<dbReference type="Pfam" id="PF08628">
    <property type="entry name" value="Nexin_C"/>
    <property type="match status" value="1"/>
</dbReference>
<comment type="subcellular location">
    <subcellularLocation>
        <location evidence="1">Cytoplasm</location>
    </subcellularLocation>
</comment>
<reference evidence="5 6" key="1">
    <citation type="submission" date="2023-03" db="EMBL/GenBank/DDBJ databases">
        <title>WGS of Gossypium arboreum.</title>
        <authorList>
            <person name="Yu D."/>
        </authorList>
    </citation>
    <scope>NUCLEOTIDE SEQUENCE [LARGE SCALE GENOMIC DNA]</scope>
    <source>
        <tissue evidence="5">Leaf</tissue>
    </source>
</reference>
<feature type="signal peptide" evidence="3">
    <location>
        <begin position="1"/>
        <end position="18"/>
    </location>
</feature>
<name>A0ABR0QH42_GOSAR</name>
<evidence type="ECO:0000313" key="6">
    <source>
        <dbReference type="Proteomes" id="UP001358586"/>
    </source>
</evidence>
<comment type="caution">
    <text evidence="5">The sequence shown here is derived from an EMBL/GenBank/DDBJ whole genome shotgun (WGS) entry which is preliminary data.</text>
</comment>
<protein>
    <recommendedName>
        <fullName evidence="4">Sorting nexin C-terminal domain-containing protein</fullName>
    </recommendedName>
</protein>
<feature type="chain" id="PRO_5047048332" description="Sorting nexin C-terminal domain-containing protein" evidence="3">
    <location>
        <begin position="19"/>
        <end position="191"/>
    </location>
</feature>
<gene>
    <name evidence="5" type="ORF">PVK06_007250</name>
</gene>
<evidence type="ECO:0000256" key="2">
    <source>
        <dbReference type="ARBA" id="ARBA00022490"/>
    </source>
</evidence>
<evidence type="ECO:0000313" key="5">
    <source>
        <dbReference type="EMBL" id="KAK5838520.1"/>
    </source>
</evidence>
<organism evidence="5 6">
    <name type="scientific">Gossypium arboreum</name>
    <name type="common">Tree cotton</name>
    <name type="synonym">Gossypium nanking</name>
    <dbReference type="NCBI Taxonomy" id="29729"/>
    <lineage>
        <taxon>Eukaryota</taxon>
        <taxon>Viridiplantae</taxon>
        <taxon>Streptophyta</taxon>
        <taxon>Embryophyta</taxon>
        <taxon>Tracheophyta</taxon>
        <taxon>Spermatophyta</taxon>
        <taxon>Magnoliopsida</taxon>
        <taxon>eudicotyledons</taxon>
        <taxon>Gunneridae</taxon>
        <taxon>Pentapetalae</taxon>
        <taxon>rosids</taxon>
        <taxon>malvids</taxon>
        <taxon>Malvales</taxon>
        <taxon>Malvaceae</taxon>
        <taxon>Malvoideae</taxon>
        <taxon>Gossypium</taxon>
    </lineage>
</organism>